<dbReference type="PANTHER" id="PTHR30480:SF13">
    <property type="entry name" value="BETA-HEXOSAMINIDASE"/>
    <property type="match status" value="1"/>
</dbReference>
<dbReference type="HAMAP" id="MF_00364">
    <property type="entry name" value="NagZ"/>
    <property type="match status" value="1"/>
</dbReference>
<comment type="subcellular location">
    <subcellularLocation>
        <location evidence="10">Cytoplasm</location>
    </subcellularLocation>
</comment>
<keyword evidence="8 10" id="KW-0131">Cell cycle</keyword>
<sequence length="361" mass="39394">MYGVLMIDIGSTALTNEDISLLEQAQVGGVILFARNIVDAAQVRALCDDIRYHNPDILIGVDQEGGRVARLRNGFTPIPAMGKLGELFDHHSTEALSCAYDCGYLMAAEVLAVGVDLSFAPVLDRDGISQVIGDRSFHKDPQVIVALATQFMRGMRAAGMATTGKHFPGHGAIAPDSHVAEAIDDRSLDEILATDMQPFAQTLPWLDALMPAHVIFSQVDDKPAGFSKVWLQDIIRDQLKFDGVLFSDDLCMAGAQAAGDISDRVRAAIKAGCDIALVCNDRIAAHEAAKVAQELPYPNQSRVKAMCGQVPSWQGDLKSTCQQFEYWQQAKENVLKTFFNAQSDFSLPQGEHKKLDPTDYR</sequence>
<keyword evidence="4 10" id="KW-0378">Hydrolase</keyword>
<gene>
    <name evidence="10 12" type="primary">nagZ</name>
    <name evidence="12" type="ORF">AAIR29_10565</name>
</gene>
<feature type="domain" description="Glycoside hydrolase family 3 N-terminal" evidence="11">
    <location>
        <begin position="14"/>
        <end position="294"/>
    </location>
</feature>
<feature type="binding site" evidence="10">
    <location>
        <position position="70"/>
    </location>
    <ligand>
        <name>substrate</name>
    </ligand>
</feature>
<dbReference type="InterPro" id="IPR050226">
    <property type="entry name" value="NagZ_Beta-hexosaminidase"/>
</dbReference>
<feature type="site" description="Important for catalytic activity" evidence="10">
    <location>
        <position position="176"/>
    </location>
</feature>
<dbReference type="RefSeq" id="WP_299218241.1">
    <property type="nucleotide sequence ID" value="NZ_JBDGHN010000005.1"/>
</dbReference>
<dbReference type="EMBL" id="JBDGHN010000005">
    <property type="protein sequence ID" value="MEN2752073.1"/>
    <property type="molecule type" value="Genomic_DNA"/>
</dbReference>
<dbReference type="Pfam" id="PF00933">
    <property type="entry name" value="Glyco_hydro_3"/>
    <property type="match status" value="1"/>
</dbReference>
<dbReference type="SUPFAM" id="SSF51445">
    <property type="entry name" value="(Trans)glycosidases"/>
    <property type="match status" value="1"/>
</dbReference>
<dbReference type="InterPro" id="IPR017853">
    <property type="entry name" value="GH"/>
</dbReference>
<dbReference type="Gene3D" id="3.20.20.300">
    <property type="entry name" value="Glycoside hydrolase, family 3, N-terminal domain"/>
    <property type="match status" value="1"/>
</dbReference>
<keyword evidence="3 10" id="KW-0132">Cell division</keyword>
<organism evidence="12 13">
    <name type="scientific">Psychrobacter saeujeotis</name>
    <dbReference type="NCBI Taxonomy" id="3143436"/>
    <lineage>
        <taxon>Bacteria</taxon>
        <taxon>Pseudomonadati</taxon>
        <taxon>Pseudomonadota</taxon>
        <taxon>Gammaproteobacteria</taxon>
        <taxon>Moraxellales</taxon>
        <taxon>Moraxellaceae</taxon>
        <taxon>Psychrobacter</taxon>
    </lineage>
</organism>
<dbReference type="InterPro" id="IPR001764">
    <property type="entry name" value="Glyco_hydro_3_N"/>
</dbReference>
<feature type="binding site" evidence="10">
    <location>
        <position position="135"/>
    </location>
    <ligand>
        <name>substrate</name>
    </ligand>
</feature>
<evidence type="ECO:0000256" key="3">
    <source>
        <dbReference type="ARBA" id="ARBA00022618"/>
    </source>
</evidence>
<comment type="catalytic activity">
    <reaction evidence="1 10">
        <text>Hydrolysis of terminal non-reducing N-acetyl-D-hexosamine residues in N-acetyl-beta-D-hexosaminides.</text>
        <dbReference type="EC" id="3.2.1.52"/>
    </reaction>
</comment>
<evidence type="ECO:0000256" key="5">
    <source>
        <dbReference type="ARBA" id="ARBA00022960"/>
    </source>
</evidence>
<evidence type="ECO:0000313" key="12">
    <source>
        <dbReference type="EMBL" id="MEN2752073.1"/>
    </source>
</evidence>
<proteinExistence type="inferred from homology"/>
<dbReference type="PANTHER" id="PTHR30480">
    <property type="entry name" value="BETA-HEXOSAMINIDASE-RELATED"/>
    <property type="match status" value="1"/>
</dbReference>
<keyword evidence="6 10" id="KW-0573">Peptidoglycan synthesis</keyword>
<evidence type="ECO:0000256" key="10">
    <source>
        <dbReference type="HAMAP-Rule" id="MF_00364"/>
    </source>
</evidence>
<accession>A0ABU9X9I3</accession>
<dbReference type="GO" id="GO:0004563">
    <property type="term" value="F:beta-N-acetylhexosaminidase activity"/>
    <property type="evidence" value="ECO:0007669"/>
    <property type="project" value="UniProtKB-EC"/>
</dbReference>
<keyword evidence="9 10" id="KW-0961">Cell wall biogenesis/degradation</keyword>
<evidence type="ECO:0000256" key="2">
    <source>
        <dbReference type="ARBA" id="ARBA00022490"/>
    </source>
</evidence>
<dbReference type="EC" id="3.2.1.52" evidence="10"/>
<feature type="binding site" evidence="10">
    <location>
        <position position="62"/>
    </location>
    <ligand>
        <name>substrate</name>
    </ligand>
</feature>
<comment type="similarity">
    <text evidence="10">Belongs to the glycosyl hydrolase 3 family. NagZ subfamily.</text>
</comment>
<dbReference type="NCBIfam" id="NF003740">
    <property type="entry name" value="PRK05337.1"/>
    <property type="match status" value="1"/>
</dbReference>
<dbReference type="InterPro" id="IPR036962">
    <property type="entry name" value="Glyco_hydro_3_N_sf"/>
</dbReference>
<feature type="active site" description="Nucleophile" evidence="10">
    <location>
        <position position="248"/>
    </location>
</feature>
<evidence type="ECO:0000313" key="13">
    <source>
        <dbReference type="Proteomes" id="UP001461960"/>
    </source>
</evidence>
<evidence type="ECO:0000256" key="8">
    <source>
        <dbReference type="ARBA" id="ARBA00023306"/>
    </source>
</evidence>
<reference evidence="12 13" key="1">
    <citation type="submission" date="2024-05" db="EMBL/GenBank/DDBJ databases">
        <authorList>
            <person name="Kim H.-Y."/>
            <person name="Kim E."/>
            <person name="Cai Y."/>
            <person name="Yang S.-M."/>
            <person name="Lee W."/>
        </authorList>
    </citation>
    <scope>NUCLEOTIDE SEQUENCE [LARGE SCALE GENOMIC DNA]</scope>
    <source>
        <strain evidence="12 13">FBL11</strain>
    </source>
</reference>
<evidence type="ECO:0000256" key="6">
    <source>
        <dbReference type="ARBA" id="ARBA00022984"/>
    </source>
</evidence>
<comment type="caution">
    <text evidence="12">The sequence shown here is derived from an EMBL/GenBank/DDBJ whole genome shotgun (WGS) entry which is preliminary data.</text>
</comment>
<evidence type="ECO:0000259" key="11">
    <source>
        <dbReference type="Pfam" id="PF00933"/>
    </source>
</evidence>
<feature type="binding site" evidence="10">
    <location>
        <begin position="165"/>
        <end position="166"/>
    </location>
    <ligand>
        <name>substrate</name>
    </ligand>
</feature>
<keyword evidence="13" id="KW-1185">Reference proteome</keyword>
<evidence type="ECO:0000256" key="7">
    <source>
        <dbReference type="ARBA" id="ARBA00023295"/>
    </source>
</evidence>
<evidence type="ECO:0000256" key="4">
    <source>
        <dbReference type="ARBA" id="ARBA00022801"/>
    </source>
</evidence>
<name>A0ABU9X9I3_9GAMM</name>
<keyword evidence="2 10" id="KW-0963">Cytoplasm</keyword>
<evidence type="ECO:0000256" key="9">
    <source>
        <dbReference type="ARBA" id="ARBA00023316"/>
    </source>
</evidence>
<comment type="pathway">
    <text evidence="10">Cell wall biogenesis; peptidoglycan recycling.</text>
</comment>
<keyword evidence="5 10" id="KW-0133">Cell shape</keyword>
<comment type="function">
    <text evidence="10">Plays a role in peptidoglycan recycling by cleaving the terminal beta-1,4-linked N-acetylglucosamine (GlcNAc) from peptide-linked peptidoglycan fragments, giving rise to free GlcNAc, anhydro-N-acetylmuramic acid and anhydro-N-acetylmuramic acid-linked peptides.</text>
</comment>
<feature type="active site" description="Proton donor/acceptor" evidence="10">
    <location>
        <position position="178"/>
    </location>
</feature>
<dbReference type="Proteomes" id="UP001461960">
    <property type="component" value="Unassembled WGS sequence"/>
</dbReference>
<keyword evidence="7 10" id="KW-0326">Glycosidase</keyword>
<dbReference type="InterPro" id="IPR022956">
    <property type="entry name" value="Beta_hexosaminidase_bac"/>
</dbReference>
<protein>
    <recommendedName>
        <fullName evidence="10">Beta-hexosaminidase</fullName>
        <ecNumber evidence="10">3.2.1.52</ecNumber>
    </recommendedName>
    <alternativeName>
        <fullName evidence="10">Beta-N-acetylhexosaminidase</fullName>
    </alternativeName>
    <alternativeName>
        <fullName evidence="10">N-acetyl-beta-glucosaminidase</fullName>
    </alternativeName>
</protein>
<evidence type="ECO:0000256" key="1">
    <source>
        <dbReference type="ARBA" id="ARBA00001231"/>
    </source>
</evidence>